<feature type="region of interest" description="Disordered" evidence="1">
    <location>
        <begin position="1"/>
        <end position="115"/>
    </location>
</feature>
<feature type="compositionally biased region" description="Basic residues" evidence="1">
    <location>
        <begin position="57"/>
        <end position="67"/>
    </location>
</feature>
<evidence type="ECO:0000256" key="1">
    <source>
        <dbReference type="SAM" id="MobiDB-lite"/>
    </source>
</evidence>
<feature type="compositionally biased region" description="Gly residues" evidence="1">
    <location>
        <begin position="90"/>
        <end position="100"/>
    </location>
</feature>
<dbReference type="Gramene" id="PUZ47899">
    <property type="protein sequence ID" value="PUZ47899"/>
    <property type="gene ID" value="GQ55_7G202900"/>
</dbReference>
<dbReference type="Proteomes" id="UP000244336">
    <property type="component" value="Chromosome 7"/>
</dbReference>
<dbReference type="EMBL" id="CM009755">
    <property type="protein sequence ID" value="PUZ47899.1"/>
    <property type="molecule type" value="Genomic_DNA"/>
</dbReference>
<feature type="compositionally biased region" description="Low complexity" evidence="1">
    <location>
        <begin position="35"/>
        <end position="47"/>
    </location>
</feature>
<sequence>MAAIVASFNPWTVLDSNDPDNVIGKAKSQEDAAVAKKPAAGGPWAPASRAMEASTPAKKKKDKKKKPAAAAASQANGNGRGPAGKQNGAGKQGGKNGEYGGSSREATATEVTERR</sequence>
<reference evidence="2 3" key="1">
    <citation type="submission" date="2018-04" db="EMBL/GenBank/DDBJ databases">
        <title>WGS assembly of Panicum hallii var. hallii HAL2.</title>
        <authorList>
            <person name="Lovell J."/>
            <person name="Jenkins J."/>
            <person name="Lowry D."/>
            <person name="Mamidi S."/>
            <person name="Sreedasyam A."/>
            <person name="Weng X."/>
            <person name="Barry K."/>
            <person name="Bonette J."/>
            <person name="Campitelli B."/>
            <person name="Daum C."/>
            <person name="Gordon S."/>
            <person name="Gould B."/>
            <person name="Lipzen A."/>
            <person name="MacQueen A."/>
            <person name="Palacio-Mejia J."/>
            <person name="Plott C."/>
            <person name="Shakirov E."/>
            <person name="Shu S."/>
            <person name="Yoshinaga Y."/>
            <person name="Zane M."/>
            <person name="Rokhsar D."/>
            <person name="Grimwood J."/>
            <person name="Schmutz J."/>
            <person name="Juenger T."/>
        </authorList>
    </citation>
    <scope>NUCLEOTIDE SEQUENCE [LARGE SCALE GENOMIC DNA]</scope>
    <source>
        <strain evidence="3">cv. HAL2</strain>
    </source>
</reference>
<dbReference type="OrthoDB" id="10583272at2759"/>
<gene>
    <name evidence="2" type="ORF">GQ55_7G202900</name>
</gene>
<evidence type="ECO:0000313" key="2">
    <source>
        <dbReference type="EMBL" id="PUZ47899.1"/>
    </source>
</evidence>
<keyword evidence="3" id="KW-1185">Reference proteome</keyword>
<proteinExistence type="predicted"/>
<dbReference type="AlphaFoldDB" id="A0A2T7CX20"/>
<accession>A0A2T7CX20</accession>
<evidence type="ECO:0000313" key="3">
    <source>
        <dbReference type="Proteomes" id="UP000244336"/>
    </source>
</evidence>
<feature type="compositionally biased region" description="Polar residues" evidence="1">
    <location>
        <begin position="104"/>
        <end position="115"/>
    </location>
</feature>
<protein>
    <submittedName>
        <fullName evidence="2">Uncharacterized protein</fullName>
    </submittedName>
</protein>
<name>A0A2T7CX20_9POAL</name>
<organism evidence="2 3">
    <name type="scientific">Panicum hallii var. hallii</name>
    <dbReference type="NCBI Taxonomy" id="1504633"/>
    <lineage>
        <taxon>Eukaryota</taxon>
        <taxon>Viridiplantae</taxon>
        <taxon>Streptophyta</taxon>
        <taxon>Embryophyta</taxon>
        <taxon>Tracheophyta</taxon>
        <taxon>Spermatophyta</taxon>
        <taxon>Magnoliopsida</taxon>
        <taxon>Liliopsida</taxon>
        <taxon>Poales</taxon>
        <taxon>Poaceae</taxon>
        <taxon>PACMAD clade</taxon>
        <taxon>Panicoideae</taxon>
        <taxon>Panicodae</taxon>
        <taxon>Paniceae</taxon>
        <taxon>Panicinae</taxon>
        <taxon>Panicum</taxon>
        <taxon>Panicum sect. Panicum</taxon>
    </lineage>
</organism>